<dbReference type="EMBL" id="JPIU01000051">
    <property type="protein sequence ID" value="KIO42576.1"/>
    <property type="molecule type" value="Genomic_DNA"/>
</dbReference>
<dbReference type="RefSeq" id="WP_041505590.1">
    <property type="nucleotide sequence ID" value="NZ_JPIU01000051.1"/>
</dbReference>
<dbReference type="PROSITE" id="PS51278">
    <property type="entry name" value="GATASE_TYPE_2"/>
    <property type="match status" value="1"/>
</dbReference>
<comment type="caution">
    <text evidence="4">The sequence shown here is derived from an EMBL/GenBank/DDBJ whole genome shotgun (WGS) entry which is preliminary data.</text>
</comment>
<dbReference type="Gene3D" id="3.60.20.10">
    <property type="entry name" value="Glutamine Phosphoribosylpyrophosphate, subunit 1, domain 1"/>
    <property type="match status" value="1"/>
</dbReference>
<dbReference type="SUPFAM" id="SSF56235">
    <property type="entry name" value="N-terminal nucleophile aminohydrolases (Ntn hydrolases)"/>
    <property type="match status" value="1"/>
</dbReference>
<evidence type="ECO:0000256" key="1">
    <source>
        <dbReference type="ARBA" id="ARBA00022679"/>
    </source>
</evidence>
<keyword evidence="2" id="KW-0315">Glutamine amidotransferase</keyword>
<dbReference type="Proteomes" id="UP000031980">
    <property type="component" value="Unassembled WGS sequence"/>
</dbReference>
<organism evidence="4 5">
    <name type="scientific">Sanguibacteroides justesenii</name>
    <dbReference type="NCBI Taxonomy" id="1547597"/>
    <lineage>
        <taxon>Bacteria</taxon>
        <taxon>Pseudomonadati</taxon>
        <taxon>Bacteroidota</taxon>
        <taxon>Bacteroidia</taxon>
        <taxon>Bacteroidales</taxon>
        <taxon>Porphyromonadaceae</taxon>
        <taxon>Sanguibacteroides</taxon>
    </lineage>
</organism>
<dbReference type="CDD" id="cd06223">
    <property type="entry name" value="PRTases_typeI"/>
    <property type="match status" value="1"/>
</dbReference>
<feature type="domain" description="Glutamine amidotransferase type-2" evidence="3">
    <location>
        <begin position="9"/>
        <end position="299"/>
    </location>
</feature>
<evidence type="ECO:0000256" key="2">
    <source>
        <dbReference type="ARBA" id="ARBA00022962"/>
    </source>
</evidence>
<keyword evidence="4" id="KW-0328">Glycosyltransferase</keyword>
<accession>A0A0C3RAL0</accession>
<dbReference type="GO" id="GO:0016757">
    <property type="term" value="F:glycosyltransferase activity"/>
    <property type="evidence" value="ECO:0007669"/>
    <property type="project" value="UniProtKB-KW"/>
</dbReference>
<evidence type="ECO:0000313" key="4">
    <source>
        <dbReference type="EMBL" id="KIO42576.1"/>
    </source>
</evidence>
<evidence type="ECO:0000259" key="3">
    <source>
        <dbReference type="PROSITE" id="PS51278"/>
    </source>
</evidence>
<evidence type="ECO:0000313" key="5">
    <source>
        <dbReference type="Proteomes" id="UP000031980"/>
    </source>
</evidence>
<gene>
    <name evidence="4" type="ORF">BA92_14520</name>
</gene>
<dbReference type="AlphaFoldDB" id="A0A0C3RAL0"/>
<dbReference type="Pfam" id="PF13522">
    <property type="entry name" value="GATase_6"/>
    <property type="match status" value="1"/>
</dbReference>
<sequence>MSDVINHECGIAFIRLLKPLEYYREKYGSYLYGLNRLYILMEKQRNRGQDGAGVVGVKLDMAPGFKYMDRVRSCDANPIQEVFDKIHESIHAEEVKEKDAVWSKQNLPFVSEIYLGHLRYATFGKNNIDYVHPLKRASNWRSRNLALAANFNLTNVDELFESLIQAGQHPRNYSDTVTLLEKVGYYLDNEIQDRYRDYRDQGYAKQDISSLIEEHLDLVGVLSRSSADWDGGYAVAGVVGHGDAFVMRDPWGIRPAYYYKDEEVVVVASEGAVIQTAFRVDDANIREIRPGYALIVKKDGSVREELVREPRQKSSCSFERIYFSRGNDRSIYRERKRLGELLTPQLLKAIEGDLDNTVFSFIPNTAETSFYGMVKGIQQYMVEDKKRLIREGKANWCEETLDAIICKEPRVEKIVIKDAKLRTFITGDEGRDDMVGHVYDVTYGAVKDTDNLVVIDDSIVRGTTLKRSILRILDSLHPKRIIVVSSAPQIRYPDCYGIDMNRMGEFIAFNAAIELLKERNMIRLIDEVYQKCKRQEKLPKEQIRNYVKEIYAPFSNEEISDKIAQMVKSDAIKAEIKVVFQTVENLHEACPGNTGDWYFTGNYPTPGGNKVVNTAYINWMEGRNERSY</sequence>
<dbReference type="InterPro" id="IPR029057">
    <property type="entry name" value="PRTase-like"/>
</dbReference>
<dbReference type="InterPro" id="IPR029055">
    <property type="entry name" value="Ntn_hydrolases_N"/>
</dbReference>
<dbReference type="Gene3D" id="3.40.50.2020">
    <property type="match status" value="1"/>
</dbReference>
<name>A0A0C3RAL0_9PORP</name>
<dbReference type="InterPro" id="IPR000836">
    <property type="entry name" value="PRTase_dom"/>
</dbReference>
<dbReference type="InterPro" id="IPR017932">
    <property type="entry name" value="GATase_2_dom"/>
</dbReference>
<keyword evidence="5" id="KW-1185">Reference proteome</keyword>
<protein>
    <submittedName>
        <fullName evidence="4">Amidophosphoribosyltransferase</fullName>
    </submittedName>
</protein>
<proteinExistence type="predicted"/>
<reference evidence="4 5" key="1">
    <citation type="submission" date="2014-07" db="EMBL/GenBank/DDBJ databases">
        <title>Porphyromonadaceae bacterium OUH 308042 = ATCC BAA-2681 = DSM 28342 draft genome.</title>
        <authorList>
            <person name="Sydenham T.V."/>
            <person name="Hasman H."/>
            <person name="Justensen U.S."/>
        </authorList>
    </citation>
    <scope>NUCLEOTIDE SEQUENCE [LARGE SCALE GENOMIC DNA]</scope>
    <source>
        <strain evidence="4 5">OUH 308042</strain>
    </source>
</reference>
<dbReference type="SUPFAM" id="SSF53271">
    <property type="entry name" value="PRTase-like"/>
    <property type="match status" value="1"/>
</dbReference>
<dbReference type="PANTHER" id="PTHR11907">
    <property type="entry name" value="AMIDOPHOSPHORIBOSYLTRANSFERASE"/>
    <property type="match status" value="1"/>
</dbReference>
<keyword evidence="1 4" id="KW-0808">Transferase</keyword>